<evidence type="ECO:0000313" key="1">
    <source>
        <dbReference type="EMBL" id="KPM04146.1"/>
    </source>
</evidence>
<dbReference type="VEuPathDB" id="VectorBase:SSCA005003"/>
<dbReference type="EMBL" id="JXLN01007572">
    <property type="protein sequence ID" value="KPM04146.1"/>
    <property type="molecule type" value="Genomic_DNA"/>
</dbReference>
<dbReference type="Proteomes" id="UP000616769">
    <property type="component" value="Unassembled WGS sequence"/>
</dbReference>
<proteinExistence type="predicted"/>
<accession>A0A131ZZB2</accession>
<sequence>MKFIFNLATTSLKVEYFISKITLIFYSKRIIRLLKTIAKDVQLKPAFVIQCRLVYLFLILTISIASYVIFEFIESIEKDQISAFLYVFCALFYGFNKYSIAILMMLFSIMIKQRLNGYS</sequence>
<reference evidence="1 2" key="1">
    <citation type="journal article" date="2015" name="Parasit. Vectors">
        <title>Draft genome of the scabies mite.</title>
        <authorList>
            <person name="Rider S.D.Jr."/>
            <person name="Morgan M.S."/>
            <person name="Arlian L.G."/>
        </authorList>
    </citation>
    <scope>NUCLEOTIDE SEQUENCE [LARGE SCALE GENOMIC DNA]</scope>
    <source>
        <strain evidence="1">Arlian Lab</strain>
    </source>
</reference>
<dbReference type="OrthoDB" id="6531772at2759"/>
<organism evidence="1 2">
    <name type="scientific">Sarcoptes scabiei</name>
    <name type="common">Itch mite</name>
    <name type="synonym">Acarus scabiei</name>
    <dbReference type="NCBI Taxonomy" id="52283"/>
    <lineage>
        <taxon>Eukaryota</taxon>
        <taxon>Metazoa</taxon>
        <taxon>Ecdysozoa</taxon>
        <taxon>Arthropoda</taxon>
        <taxon>Chelicerata</taxon>
        <taxon>Arachnida</taxon>
        <taxon>Acari</taxon>
        <taxon>Acariformes</taxon>
        <taxon>Sarcoptiformes</taxon>
        <taxon>Astigmata</taxon>
        <taxon>Psoroptidia</taxon>
        <taxon>Sarcoptoidea</taxon>
        <taxon>Sarcoptidae</taxon>
        <taxon>Sarcoptinae</taxon>
        <taxon>Sarcoptes</taxon>
    </lineage>
</organism>
<comment type="caution">
    <text evidence="1">The sequence shown here is derived from an EMBL/GenBank/DDBJ whole genome shotgun (WGS) entry which is preliminary data.</text>
</comment>
<gene>
    <name evidence="1" type="ORF">QR98_0025880</name>
</gene>
<evidence type="ECO:0000313" key="2">
    <source>
        <dbReference type="Proteomes" id="UP000616769"/>
    </source>
</evidence>
<protein>
    <submittedName>
        <fullName evidence="1">Uncharacterized protein</fullName>
    </submittedName>
</protein>
<name>A0A131ZZB2_SARSC</name>
<dbReference type="AlphaFoldDB" id="A0A131ZZB2"/>